<keyword evidence="1" id="KW-0472">Membrane</keyword>
<accession>A0ABV6GLV8</accession>
<name>A0ABV6GLV8_9BACI</name>
<feature type="transmembrane region" description="Helical" evidence="1">
    <location>
        <begin position="18"/>
        <end position="36"/>
    </location>
</feature>
<protein>
    <submittedName>
        <fullName evidence="2">Uncharacterized protein</fullName>
    </submittedName>
</protein>
<feature type="transmembrane region" description="Helical" evidence="1">
    <location>
        <begin position="82"/>
        <end position="101"/>
    </location>
</feature>
<keyword evidence="1" id="KW-0812">Transmembrane</keyword>
<evidence type="ECO:0000313" key="2">
    <source>
        <dbReference type="EMBL" id="MFC0274680.1"/>
    </source>
</evidence>
<evidence type="ECO:0000256" key="1">
    <source>
        <dbReference type="SAM" id="Phobius"/>
    </source>
</evidence>
<evidence type="ECO:0000313" key="3">
    <source>
        <dbReference type="Proteomes" id="UP001589854"/>
    </source>
</evidence>
<organism evidence="2 3">
    <name type="scientific">Metabacillus herbersteinensis</name>
    <dbReference type="NCBI Taxonomy" id="283816"/>
    <lineage>
        <taxon>Bacteria</taxon>
        <taxon>Bacillati</taxon>
        <taxon>Bacillota</taxon>
        <taxon>Bacilli</taxon>
        <taxon>Bacillales</taxon>
        <taxon>Bacillaceae</taxon>
        <taxon>Metabacillus</taxon>
    </lineage>
</organism>
<dbReference type="Proteomes" id="UP001589854">
    <property type="component" value="Unassembled WGS sequence"/>
</dbReference>
<keyword evidence="1" id="KW-1133">Transmembrane helix</keyword>
<gene>
    <name evidence="2" type="ORF">ACFFIX_25470</name>
</gene>
<dbReference type="EMBL" id="JBHLVO010000042">
    <property type="protein sequence ID" value="MFC0274680.1"/>
    <property type="molecule type" value="Genomic_DNA"/>
</dbReference>
<proteinExistence type="predicted"/>
<sequence>MLNIDFIYKQTLPEWFEFLMHLVVAVGIGIFFMYSCEKFQLSSFKKRLLFSFGLTMPTLFLYFPLTLLAIKDTPALFDWISIIWWSVGHCLFAVVLAIASFQNK</sequence>
<feature type="transmembrane region" description="Helical" evidence="1">
    <location>
        <begin position="48"/>
        <end position="70"/>
    </location>
</feature>
<keyword evidence="3" id="KW-1185">Reference proteome</keyword>
<dbReference type="RefSeq" id="WP_378939169.1">
    <property type="nucleotide sequence ID" value="NZ_JBHLVO010000042.1"/>
</dbReference>
<comment type="caution">
    <text evidence="2">The sequence shown here is derived from an EMBL/GenBank/DDBJ whole genome shotgun (WGS) entry which is preliminary data.</text>
</comment>
<reference evidence="2 3" key="1">
    <citation type="submission" date="2024-09" db="EMBL/GenBank/DDBJ databases">
        <authorList>
            <person name="Sun Q."/>
            <person name="Mori K."/>
        </authorList>
    </citation>
    <scope>NUCLEOTIDE SEQUENCE [LARGE SCALE GENOMIC DNA]</scope>
    <source>
        <strain evidence="2 3">CCM 7228</strain>
    </source>
</reference>